<dbReference type="InterPro" id="IPR002716">
    <property type="entry name" value="PIN_dom"/>
</dbReference>
<dbReference type="GO" id="GO:0046872">
    <property type="term" value="F:metal ion binding"/>
    <property type="evidence" value="ECO:0007669"/>
    <property type="project" value="UniProtKB-KW"/>
</dbReference>
<dbReference type="SUPFAM" id="SSF88723">
    <property type="entry name" value="PIN domain-like"/>
    <property type="match status" value="1"/>
</dbReference>
<dbReference type="GO" id="GO:0004540">
    <property type="term" value="F:RNA nuclease activity"/>
    <property type="evidence" value="ECO:0007669"/>
    <property type="project" value="TreeGrafter"/>
</dbReference>
<sequence>MADIVLVDTCVLFDFMGGKDDGDVFEKILLDARVGISVITVYELLRGVRFSKHRLQREQLIGLCKVFDITLTISRKASEIYTDLKQNGRLVSNEDILIGATAIYWKHPIYTLNKKDFKRIEGIDFYEI</sequence>
<keyword evidence="2" id="KW-0540">Nuclease</keyword>
<evidence type="ECO:0000256" key="5">
    <source>
        <dbReference type="ARBA" id="ARBA00022842"/>
    </source>
</evidence>
<dbReference type="InterPro" id="IPR029060">
    <property type="entry name" value="PIN-like_dom_sf"/>
</dbReference>
<evidence type="ECO:0000256" key="1">
    <source>
        <dbReference type="ARBA" id="ARBA00022649"/>
    </source>
</evidence>
<evidence type="ECO:0000256" key="4">
    <source>
        <dbReference type="ARBA" id="ARBA00022801"/>
    </source>
</evidence>
<dbReference type="EMBL" id="UOGJ01000136">
    <property type="protein sequence ID" value="VAX37720.1"/>
    <property type="molecule type" value="Genomic_DNA"/>
</dbReference>
<dbReference type="Pfam" id="PF01850">
    <property type="entry name" value="PIN"/>
    <property type="match status" value="1"/>
</dbReference>
<organism evidence="7">
    <name type="scientific">hydrothermal vent metagenome</name>
    <dbReference type="NCBI Taxonomy" id="652676"/>
    <lineage>
        <taxon>unclassified sequences</taxon>
        <taxon>metagenomes</taxon>
        <taxon>ecological metagenomes</taxon>
    </lineage>
</organism>
<dbReference type="PANTHER" id="PTHR42740">
    <property type="entry name" value="RIBONUCLEASE VAPC3"/>
    <property type="match status" value="1"/>
</dbReference>
<dbReference type="GO" id="GO:0016787">
    <property type="term" value="F:hydrolase activity"/>
    <property type="evidence" value="ECO:0007669"/>
    <property type="project" value="UniProtKB-KW"/>
</dbReference>
<dbReference type="InterPro" id="IPR051749">
    <property type="entry name" value="PINc/VapC_TA_RNase"/>
</dbReference>
<evidence type="ECO:0000256" key="2">
    <source>
        <dbReference type="ARBA" id="ARBA00022722"/>
    </source>
</evidence>
<dbReference type="PANTHER" id="PTHR42740:SF1">
    <property type="entry name" value="RIBONUCLEASE VAPC3"/>
    <property type="match status" value="1"/>
</dbReference>
<keyword evidence="4" id="KW-0378">Hydrolase</keyword>
<name>A0A3B1DRN4_9ZZZZ</name>
<gene>
    <name evidence="7" type="ORF">MNBD_UNCLBAC01-172</name>
</gene>
<reference evidence="7" key="1">
    <citation type="submission" date="2018-06" db="EMBL/GenBank/DDBJ databases">
        <authorList>
            <person name="Zhirakovskaya E."/>
        </authorList>
    </citation>
    <scope>NUCLEOTIDE SEQUENCE</scope>
</reference>
<dbReference type="AlphaFoldDB" id="A0A3B1DRN4"/>
<proteinExistence type="predicted"/>
<evidence type="ECO:0000256" key="3">
    <source>
        <dbReference type="ARBA" id="ARBA00022723"/>
    </source>
</evidence>
<evidence type="ECO:0000259" key="6">
    <source>
        <dbReference type="Pfam" id="PF01850"/>
    </source>
</evidence>
<accession>A0A3B1DRN4</accession>
<protein>
    <recommendedName>
        <fullName evidence="6">PIN domain-containing protein</fullName>
    </recommendedName>
</protein>
<keyword evidence="5" id="KW-0460">Magnesium</keyword>
<evidence type="ECO:0000313" key="7">
    <source>
        <dbReference type="EMBL" id="VAX37720.1"/>
    </source>
</evidence>
<feature type="domain" description="PIN" evidence="6">
    <location>
        <begin position="5"/>
        <end position="121"/>
    </location>
</feature>
<keyword evidence="1" id="KW-1277">Toxin-antitoxin system</keyword>
<dbReference type="CDD" id="cd09881">
    <property type="entry name" value="PIN_VapC4-5_FitB-like"/>
    <property type="match status" value="1"/>
</dbReference>
<dbReference type="Gene3D" id="3.40.50.1010">
    <property type="entry name" value="5'-nuclease"/>
    <property type="match status" value="1"/>
</dbReference>
<keyword evidence="3" id="KW-0479">Metal-binding</keyword>